<comment type="similarity">
    <text evidence="1 6">Belongs to the type-B carboxylesterase/lipase family.</text>
</comment>
<dbReference type="InterPro" id="IPR050309">
    <property type="entry name" value="Type-B_Carboxylest/Lipase"/>
</dbReference>
<dbReference type="AlphaFoldDB" id="A0A9P0CX68"/>
<keyword evidence="4" id="KW-1015">Disulfide bond</keyword>
<accession>A0A9P0CX68</accession>
<organism evidence="8 9">
    <name type="scientific">Psylliodes chrysocephalus</name>
    <dbReference type="NCBI Taxonomy" id="3402493"/>
    <lineage>
        <taxon>Eukaryota</taxon>
        <taxon>Metazoa</taxon>
        <taxon>Ecdysozoa</taxon>
        <taxon>Arthropoda</taxon>
        <taxon>Hexapoda</taxon>
        <taxon>Insecta</taxon>
        <taxon>Pterygota</taxon>
        <taxon>Neoptera</taxon>
        <taxon>Endopterygota</taxon>
        <taxon>Coleoptera</taxon>
        <taxon>Polyphaga</taxon>
        <taxon>Cucujiformia</taxon>
        <taxon>Chrysomeloidea</taxon>
        <taxon>Chrysomelidae</taxon>
        <taxon>Galerucinae</taxon>
        <taxon>Alticini</taxon>
        <taxon>Psylliodes</taxon>
    </lineage>
</organism>
<protein>
    <recommendedName>
        <fullName evidence="6">Carboxylic ester hydrolase</fullName>
        <ecNumber evidence="6">3.1.1.-</ecNumber>
    </recommendedName>
</protein>
<dbReference type="Gene3D" id="3.40.50.1820">
    <property type="entry name" value="alpha/beta hydrolase"/>
    <property type="match status" value="1"/>
</dbReference>
<dbReference type="InterPro" id="IPR002018">
    <property type="entry name" value="CarbesteraseB"/>
</dbReference>
<keyword evidence="6" id="KW-0732">Signal</keyword>
<evidence type="ECO:0000256" key="3">
    <source>
        <dbReference type="ARBA" id="ARBA00022801"/>
    </source>
</evidence>
<keyword evidence="9" id="KW-1185">Reference proteome</keyword>
<reference evidence="8" key="1">
    <citation type="submission" date="2022-01" db="EMBL/GenBank/DDBJ databases">
        <authorList>
            <person name="King R."/>
        </authorList>
    </citation>
    <scope>NUCLEOTIDE SEQUENCE</scope>
</reference>
<dbReference type="Pfam" id="PF00135">
    <property type="entry name" value="COesterase"/>
    <property type="match status" value="1"/>
</dbReference>
<gene>
    <name evidence="8" type="ORF">PSYICH_LOCUS8580</name>
</gene>
<keyword evidence="3 6" id="KW-0378">Hydrolase</keyword>
<dbReference type="Proteomes" id="UP001153636">
    <property type="component" value="Chromosome 3"/>
</dbReference>
<feature type="chain" id="PRO_5040541824" description="Carboxylic ester hydrolase" evidence="6">
    <location>
        <begin position="20"/>
        <end position="562"/>
    </location>
</feature>
<dbReference type="GO" id="GO:0052689">
    <property type="term" value="F:carboxylic ester hydrolase activity"/>
    <property type="evidence" value="ECO:0007669"/>
    <property type="project" value="UniProtKB-KW"/>
</dbReference>
<name>A0A9P0CX68_9CUCU</name>
<feature type="domain" description="Carboxylesterase type B" evidence="7">
    <location>
        <begin position="24"/>
        <end position="546"/>
    </location>
</feature>
<evidence type="ECO:0000256" key="5">
    <source>
        <dbReference type="ARBA" id="ARBA00023180"/>
    </source>
</evidence>
<evidence type="ECO:0000313" key="8">
    <source>
        <dbReference type="EMBL" id="CAH1107848.1"/>
    </source>
</evidence>
<dbReference type="InterPro" id="IPR029058">
    <property type="entry name" value="AB_hydrolase_fold"/>
</dbReference>
<evidence type="ECO:0000256" key="2">
    <source>
        <dbReference type="ARBA" id="ARBA00022487"/>
    </source>
</evidence>
<dbReference type="FunFam" id="3.40.50.1820:FF:000155">
    <property type="entry name" value="Carboxylic ester hydrolase"/>
    <property type="match status" value="1"/>
</dbReference>
<evidence type="ECO:0000256" key="1">
    <source>
        <dbReference type="ARBA" id="ARBA00005964"/>
    </source>
</evidence>
<dbReference type="OrthoDB" id="19653at2759"/>
<evidence type="ECO:0000259" key="7">
    <source>
        <dbReference type="Pfam" id="PF00135"/>
    </source>
</evidence>
<keyword evidence="2" id="KW-0719">Serine esterase</keyword>
<dbReference type="InterPro" id="IPR019826">
    <property type="entry name" value="Carboxylesterase_B_AS"/>
</dbReference>
<proteinExistence type="inferred from homology"/>
<keyword evidence="5" id="KW-0325">Glycoprotein</keyword>
<dbReference type="EMBL" id="OV651815">
    <property type="protein sequence ID" value="CAH1107848.1"/>
    <property type="molecule type" value="Genomic_DNA"/>
</dbReference>
<dbReference type="PANTHER" id="PTHR11559">
    <property type="entry name" value="CARBOXYLESTERASE"/>
    <property type="match status" value="1"/>
</dbReference>
<dbReference type="SUPFAM" id="SSF53474">
    <property type="entry name" value="alpha/beta-Hydrolases"/>
    <property type="match status" value="1"/>
</dbReference>
<evidence type="ECO:0000256" key="4">
    <source>
        <dbReference type="ARBA" id="ARBA00023157"/>
    </source>
</evidence>
<feature type="signal peptide" evidence="6">
    <location>
        <begin position="1"/>
        <end position="19"/>
    </location>
</feature>
<evidence type="ECO:0000256" key="6">
    <source>
        <dbReference type="RuleBase" id="RU361235"/>
    </source>
</evidence>
<dbReference type="EC" id="3.1.1.-" evidence="6"/>
<evidence type="ECO:0000313" key="9">
    <source>
        <dbReference type="Proteomes" id="UP001153636"/>
    </source>
</evidence>
<dbReference type="PROSITE" id="PS00122">
    <property type="entry name" value="CARBOXYLESTERASE_B_1"/>
    <property type="match status" value="1"/>
</dbReference>
<sequence>MYHLRNLLLFFGAFVCVQSSHNREPLVSTPFGDIRGTFLTSRLGKQIYSFRGIRYAKPPINELRFKPPVPIEKVEGVYDATKDGPSCPQPGSNPMSEDCLFLNVYSTKLPSGKNNPKRPVIIYIYPGAFYIAHSASNWAGPQYFMDQDIVFVTFNYRLGSLGFISTGDKEAPGNNGLKDQVVVLQWVQKNIEHFGGDPHSVTILGYSAGAWSVVLHMVSPLSEGLFHKAASLSGSSLGIWQFPHNQTDIAKKQARILGCPDDTSKNIINCLKTKPAEDFANALFQFREFGTDPILIWSPVIEPDVGEPRFLANHPIRLITSGKMKQVPYICGRTTDEFNYLALNVLRNETLSEEMSNNFEKIAPISFTYERETEFSKKVSRAIKKHYFHDAPIDWSQETALKELYEDAIVGFQMHRAAKLISKYNKNPVYYYRFSYQGRYSHVYKRGTNNTIPYGVVHHDDLIYLFYISKIFPLFKEHSPKEVEMVEKLTRLYANFAKTGNPTPVRSKILDNTLWEPYTPTERKYLDIGKQLVMKEKLLENRFQFWDKLYPISLYLEEDSMH</sequence>